<reference evidence="9" key="1">
    <citation type="journal article" date="2016" name="Nat. Commun.">
        <title>Genome analysis of three Pneumocystis species reveals adaptation mechanisms to life exclusively in mammalian hosts.</title>
        <authorList>
            <person name="Ma L."/>
            <person name="Chen Z."/>
            <person name="Huang D.W."/>
            <person name="Kutty G."/>
            <person name="Ishihara M."/>
            <person name="Wang H."/>
            <person name="Abouelleil A."/>
            <person name="Bishop L."/>
            <person name="Davey E."/>
            <person name="Deng R."/>
            <person name="Deng X."/>
            <person name="Fan L."/>
            <person name="Fantoni G."/>
            <person name="Fitzgerald M."/>
            <person name="Gogineni E."/>
            <person name="Goldberg J.M."/>
            <person name="Handley G."/>
            <person name="Hu X."/>
            <person name="Huber C."/>
            <person name="Jiao X."/>
            <person name="Jones K."/>
            <person name="Levin J.Z."/>
            <person name="Liu Y."/>
            <person name="Macdonald P."/>
            <person name="Melnikov A."/>
            <person name="Raley C."/>
            <person name="Sassi M."/>
            <person name="Sherman B.T."/>
            <person name="Song X."/>
            <person name="Sykes S."/>
            <person name="Tran B."/>
            <person name="Walsh L."/>
            <person name="Xia Y."/>
            <person name="Yang J."/>
            <person name="Young S."/>
            <person name="Zeng Q."/>
            <person name="Zheng X."/>
            <person name="Stephens R."/>
            <person name="Nusbaum C."/>
            <person name="Birren B.W."/>
            <person name="Azadi P."/>
            <person name="Lempicki R.A."/>
            <person name="Cuomo C.A."/>
            <person name="Kovacs J.A."/>
        </authorList>
    </citation>
    <scope>NUCLEOTIDE SEQUENCE [LARGE SCALE GENOMIC DNA]</scope>
    <source>
        <strain evidence="9">B80</strain>
    </source>
</reference>
<dbReference type="Pfam" id="PF05871">
    <property type="entry name" value="ESCRT-II"/>
    <property type="match status" value="1"/>
</dbReference>
<organism evidence="8 9">
    <name type="scientific">Pneumocystis carinii (strain B80)</name>
    <name type="common">Rat pneumocystis pneumonia agent</name>
    <name type="synonym">Pneumocystis carinii f. sp. carinii</name>
    <dbReference type="NCBI Taxonomy" id="1408658"/>
    <lineage>
        <taxon>Eukaryota</taxon>
        <taxon>Fungi</taxon>
        <taxon>Dikarya</taxon>
        <taxon>Ascomycota</taxon>
        <taxon>Taphrinomycotina</taxon>
        <taxon>Pneumocystomycetes</taxon>
        <taxon>Pneumocystaceae</taxon>
        <taxon>Pneumocystis</taxon>
    </lineage>
</organism>
<dbReference type="Proteomes" id="UP000054454">
    <property type="component" value="Unassembled WGS sequence"/>
</dbReference>
<comment type="caution">
    <text evidence="8">The sequence shown here is derived from an EMBL/GenBank/DDBJ whole genome shotgun (WGS) entry which is preliminary data.</text>
</comment>
<evidence type="ECO:0000256" key="4">
    <source>
        <dbReference type="ARBA" id="ARBA00022448"/>
    </source>
</evidence>
<sequence length="196" mass="23565">MKKMSTNYVKNNEKNLIFEFPSLYEFPPFFTRQPNLETWKSQQSHWVSLILKYCQFKRIFRLHISRELLEEELFFNRKIHRQVKMEMLKEILDFMASKNNGEWLSSGKNDMFLVYWKTLDEWADMIINWIEETGQRNCVLTYYELIEGNALINTELYKIDPIILKKAIAILVKKDMAQVLRGANENEFGVKFFGRI</sequence>
<evidence type="ECO:0000256" key="3">
    <source>
        <dbReference type="ARBA" id="ARBA00017934"/>
    </source>
</evidence>
<dbReference type="InterPro" id="IPR036388">
    <property type="entry name" value="WH-like_DNA-bd_sf"/>
</dbReference>
<dbReference type="PANTHER" id="PTHR13149">
    <property type="entry name" value="VACUOLAR PROTEIN SORTING-ASSOCIATED PROTEIN VPS25"/>
    <property type="match status" value="1"/>
</dbReference>
<dbReference type="GO" id="GO:0042803">
    <property type="term" value="F:protein homodimerization activity"/>
    <property type="evidence" value="ECO:0007669"/>
    <property type="project" value="TreeGrafter"/>
</dbReference>
<dbReference type="FunFam" id="1.10.10.570:FF:000003">
    <property type="entry name" value="Vacuolar protein-sorting-associated protein 25"/>
    <property type="match status" value="1"/>
</dbReference>
<evidence type="ECO:0000256" key="2">
    <source>
        <dbReference type="ARBA" id="ARBA00009674"/>
    </source>
</evidence>
<dbReference type="OrthoDB" id="245150at2759"/>
<evidence type="ECO:0000313" key="8">
    <source>
        <dbReference type="EMBL" id="KTW31484.1"/>
    </source>
</evidence>
<dbReference type="Gene3D" id="1.10.10.10">
    <property type="entry name" value="Winged helix-like DNA-binding domain superfamily/Winged helix DNA-binding domain"/>
    <property type="match status" value="1"/>
</dbReference>
<dbReference type="RefSeq" id="XP_018227600.1">
    <property type="nucleotide sequence ID" value="XM_018368747.1"/>
</dbReference>
<protein>
    <recommendedName>
        <fullName evidence="3">Vacuolar protein-sorting-associated protein 25</fullName>
    </recommendedName>
    <alternativeName>
        <fullName evidence="7">ESCRT-II complex subunit VPS25</fullName>
    </alternativeName>
</protein>
<evidence type="ECO:0000256" key="7">
    <source>
        <dbReference type="ARBA" id="ARBA00030094"/>
    </source>
</evidence>
<dbReference type="SUPFAM" id="SSF46785">
    <property type="entry name" value="Winged helix' DNA-binding domain"/>
    <property type="match status" value="2"/>
</dbReference>
<dbReference type="GO" id="GO:0000814">
    <property type="term" value="C:ESCRT II complex"/>
    <property type="evidence" value="ECO:0007669"/>
    <property type="project" value="InterPro"/>
</dbReference>
<dbReference type="InterPro" id="IPR036390">
    <property type="entry name" value="WH_DNA-bd_sf"/>
</dbReference>
<dbReference type="GO" id="GO:0016236">
    <property type="term" value="P:macroautophagy"/>
    <property type="evidence" value="ECO:0007669"/>
    <property type="project" value="UniProtKB-ARBA"/>
</dbReference>
<proteinExistence type="inferred from homology"/>
<keyword evidence="9" id="KW-1185">Reference proteome</keyword>
<evidence type="ECO:0000313" key="9">
    <source>
        <dbReference type="Proteomes" id="UP000054454"/>
    </source>
</evidence>
<dbReference type="VEuPathDB" id="FungiDB:T552_00127"/>
<comment type="similarity">
    <text evidence="2">Belongs to the VPS25 family.</text>
</comment>
<keyword evidence="6" id="KW-0653">Protein transport</keyword>
<dbReference type="InterPro" id="IPR008570">
    <property type="entry name" value="ESCRT-II_cplx_Vps25-sub"/>
</dbReference>
<evidence type="ECO:0000256" key="5">
    <source>
        <dbReference type="ARBA" id="ARBA00022490"/>
    </source>
</evidence>
<dbReference type="EMBL" id="LFVZ01000001">
    <property type="protein sequence ID" value="KTW31484.1"/>
    <property type="molecule type" value="Genomic_DNA"/>
</dbReference>
<comment type="subcellular location">
    <subcellularLocation>
        <location evidence="1">Cytoplasm</location>
    </subcellularLocation>
</comment>
<dbReference type="GO" id="GO:0043328">
    <property type="term" value="P:protein transport to vacuole involved in ubiquitin-dependent protein catabolic process via the multivesicular body sorting pathway"/>
    <property type="evidence" value="ECO:0007669"/>
    <property type="project" value="TreeGrafter"/>
</dbReference>
<name>A0A0W4ZT05_PNEC8</name>
<accession>A0A0W4ZT05</accession>
<dbReference type="GO" id="GO:0005198">
    <property type="term" value="F:structural molecule activity"/>
    <property type="evidence" value="ECO:0007669"/>
    <property type="project" value="TreeGrafter"/>
</dbReference>
<dbReference type="InterPro" id="IPR014041">
    <property type="entry name" value="ESCRT-II_cplx_Vps25-sub_N"/>
</dbReference>
<dbReference type="AlphaFoldDB" id="A0A0W4ZT05"/>
<evidence type="ECO:0000256" key="6">
    <source>
        <dbReference type="ARBA" id="ARBA00022927"/>
    </source>
</evidence>
<keyword evidence="5" id="KW-0963">Cytoplasm</keyword>
<dbReference type="PANTHER" id="PTHR13149:SF0">
    <property type="entry name" value="VACUOLAR PROTEIN-SORTING-ASSOCIATED PROTEIN 25"/>
    <property type="match status" value="1"/>
</dbReference>
<gene>
    <name evidence="8" type="ORF">T552_00127</name>
</gene>
<keyword evidence="4" id="KW-0813">Transport</keyword>
<dbReference type="GeneID" id="28934949"/>
<dbReference type="Gene3D" id="1.10.10.570">
    <property type="entry name" value="Winged helix' DNA-binding domain. Chain C. Domain 1"/>
    <property type="match status" value="1"/>
</dbReference>
<evidence type="ECO:0000256" key="1">
    <source>
        <dbReference type="ARBA" id="ARBA00004496"/>
    </source>
</evidence>
<dbReference type="FunFam" id="1.10.10.10:FF:000141">
    <property type="entry name" value="vacuolar protein-sorting-associated protein 25"/>
    <property type="match status" value="1"/>
</dbReference>